<keyword evidence="4" id="KW-1185">Reference proteome</keyword>
<proteinExistence type="predicted"/>
<protein>
    <submittedName>
        <fullName evidence="3">Uncharacterized protein</fullName>
    </submittedName>
</protein>
<organism evidence="3 4">
    <name type="scientific">Streptomyces aquilus</name>
    <dbReference type="NCBI Taxonomy" id="2548456"/>
    <lineage>
        <taxon>Bacteria</taxon>
        <taxon>Bacillati</taxon>
        <taxon>Actinomycetota</taxon>
        <taxon>Actinomycetes</taxon>
        <taxon>Kitasatosporales</taxon>
        <taxon>Streptomycetaceae</taxon>
        <taxon>Streptomyces</taxon>
    </lineage>
</organism>
<dbReference type="RefSeq" id="WP_126269144.1">
    <property type="nucleotide sequence ID" value="NZ_CP034463.1"/>
</dbReference>
<dbReference type="EMBL" id="CP034463">
    <property type="protein sequence ID" value="AZP22948.1"/>
    <property type="molecule type" value="Genomic_DNA"/>
</dbReference>
<dbReference type="EMBL" id="CP034463">
    <property type="protein sequence ID" value="AZP14756.1"/>
    <property type="molecule type" value="Genomic_DNA"/>
</dbReference>
<dbReference type="AlphaFoldDB" id="A0A3Q9C5Z5"/>
<evidence type="ECO:0000313" key="3">
    <source>
        <dbReference type="EMBL" id="AZP22948.1"/>
    </source>
</evidence>
<feature type="region of interest" description="Disordered" evidence="1">
    <location>
        <begin position="82"/>
        <end position="105"/>
    </location>
</feature>
<accession>A0A3Q9C5Z5</accession>
<evidence type="ECO:0000256" key="1">
    <source>
        <dbReference type="SAM" id="MobiDB-lite"/>
    </source>
</evidence>
<dbReference type="Proteomes" id="UP000280197">
    <property type="component" value="Chromosome"/>
</dbReference>
<sequence>MEDEDTVFDLIASLYAVVHEEVTGPCADILTVICHAWLQQSPVGFPLLEDVPASFSALRERAARLFANGVYERDEHGGYVAAHSHHAHGGPGPGPGHRHDHAPRSATVPPVFRGLAYQPAAEQATIW</sequence>
<evidence type="ECO:0000313" key="4">
    <source>
        <dbReference type="Proteomes" id="UP000280197"/>
    </source>
</evidence>
<dbReference type="KEGG" id="saqu:EJC51_00360"/>
<dbReference type="KEGG" id="saqu:EJC51_47185"/>
<evidence type="ECO:0000313" key="2">
    <source>
        <dbReference type="EMBL" id="AZP14756.1"/>
    </source>
</evidence>
<gene>
    <name evidence="2" type="ORF">EJC51_00360</name>
    <name evidence="3" type="ORF">EJC51_47185</name>
</gene>
<name>A0A3Q9C5Z5_9ACTN</name>
<reference evidence="3 4" key="1">
    <citation type="submission" date="2018-12" db="EMBL/GenBank/DDBJ databases">
        <authorList>
            <person name="Li K."/>
        </authorList>
    </citation>
    <scope>NUCLEOTIDE SEQUENCE [LARGE SCALE GENOMIC DNA]</scope>
    <source>
        <strain evidence="4">CR22</strain>
        <strain evidence="3">GGCR-6</strain>
    </source>
</reference>